<gene>
    <name evidence="2" type="ORF">LOTGIDRAFT_141696</name>
</gene>
<dbReference type="PANTHER" id="PTHR31841">
    <property type="entry name" value="PROTEIN FAM72A-RELATED"/>
    <property type="match status" value="1"/>
</dbReference>
<dbReference type="OrthoDB" id="2526683at2759"/>
<reference evidence="2 3" key="1">
    <citation type="journal article" date="2013" name="Nature">
        <title>Insights into bilaterian evolution from three spiralian genomes.</title>
        <authorList>
            <person name="Simakov O."/>
            <person name="Marletaz F."/>
            <person name="Cho S.J."/>
            <person name="Edsinger-Gonzales E."/>
            <person name="Havlak P."/>
            <person name="Hellsten U."/>
            <person name="Kuo D.H."/>
            <person name="Larsson T."/>
            <person name="Lv J."/>
            <person name="Arendt D."/>
            <person name="Savage R."/>
            <person name="Osoegawa K."/>
            <person name="de Jong P."/>
            <person name="Grimwood J."/>
            <person name="Chapman J.A."/>
            <person name="Shapiro H."/>
            <person name="Aerts A."/>
            <person name="Otillar R.P."/>
            <person name="Terry A.Y."/>
            <person name="Boore J.L."/>
            <person name="Grigoriev I.V."/>
            <person name="Lindberg D.R."/>
            <person name="Seaver E.C."/>
            <person name="Weisblat D.A."/>
            <person name="Putnam N.H."/>
            <person name="Rokhsar D.S."/>
        </authorList>
    </citation>
    <scope>NUCLEOTIDE SEQUENCE [LARGE SCALE GENOMIC DNA]</scope>
</reference>
<dbReference type="PANTHER" id="PTHR31841:SF1">
    <property type="entry name" value="PROTEIN FAM72A-RELATED"/>
    <property type="match status" value="1"/>
</dbReference>
<sequence length="136" mass="15805">MNIPSNKDEQNETIKKTKVYNLDCISCDSNLCWRGIPAPVFTEKRTRLFSTDSPLMESVDLVPGSETMDRCSCRLQSIACLHCGNVVGYHVKRPCRKCLVKCKNKHLWVFYPDSVTAMERFDFKSKFEATWFFKTY</sequence>
<dbReference type="KEGG" id="lgi:LOTGIDRAFT_141696"/>
<dbReference type="Proteomes" id="UP000030746">
    <property type="component" value="Unassembled WGS sequence"/>
</dbReference>
<keyword evidence="3" id="KW-1185">Reference proteome</keyword>
<dbReference type="CTD" id="20234472"/>
<dbReference type="InterPro" id="IPR026768">
    <property type="entry name" value="YPEH2ZP"/>
</dbReference>
<evidence type="ECO:0000313" key="2">
    <source>
        <dbReference type="EMBL" id="ESO99726.1"/>
    </source>
</evidence>
<evidence type="ECO:0008006" key="4">
    <source>
        <dbReference type="Google" id="ProtNLM"/>
    </source>
</evidence>
<dbReference type="GeneID" id="20234472"/>
<dbReference type="EMBL" id="KB200938">
    <property type="protein sequence ID" value="ESO99726.1"/>
    <property type="molecule type" value="Genomic_DNA"/>
</dbReference>
<dbReference type="GO" id="GO:0005829">
    <property type="term" value="C:cytosol"/>
    <property type="evidence" value="ECO:0007669"/>
    <property type="project" value="TreeGrafter"/>
</dbReference>
<evidence type="ECO:0000313" key="3">
    <source>
        <dbReference type="Proteomes" id="UP000030746"/>
    </source>
</evidence>
<protein>
    <recommendedName>
        <fullName evidence="4">Protein FAM72A</fullName>
    </recommendedName>
</protein>
<dbReference type="Pfam" id="PF14976">
    <property type="entry name" value="YPEH2ZP"/>
    <property type="match status" value="1"/>
</dbReference>
<dbReference type="STRING" id="225164.V4B0N0"/>
<dbReference type="HOGENOM" id="CLU_127817_0_0_1"/>
<dbReference type="RefSeq" id="XP_009049585.1">
    <property type="nucleotide sequence ID" value="XM_009051337.1"/>
</dbReference>
<organism evidence="2 3">
    <name type="scientific">Lottia gigantea</name>
    <name type="common">Giant owl limpet</name>
    <dbReference type="NCBI Taxonomy" id="225164"/>
    <lineage>
        <taxon>Eukaryota</taxon>
        <taxon>Metazoa</taxon>
        <taxon>Spiralia</taxon>
        <taxon>Lophotrochozoa</taxon>
        <taxon>Mollusca</taxon>
        <taxon>Gastropoda</taxon>
        <taxon>Patellogastropoda</taxon>
        <taxon>Lottioidea</taxon>
        <taxon>Lottiidae</taxon>
        <taxon>Lottia</taxon>
    </lineage>
</organism>
<proteinExistence type="inferred from homology"/>
<comment type="similarity">
    <text evidence="1">Belongs to the FAM72 family.</text>
</comment>
<accession>V4B0N0</accession>
<dbReference type="OMA" id="TQVNCVY"/>
<name>V4B0N0_LOTGI</name>
<dbReference type="AlphaFoldDB" id="V4B0N0"/>
<evidence type="ECO:0000256" key="1">
    <source>
        <dbReference type="ARBA" id="ARBA00006888"/>
    </source>
</evidence>